<reference evidence="4" key="1">
    <citation type="submission" date="2022-01" db="UniProtKB">
        <authorList>
            <consortium name="EnsemblMetazoa"/>
        </authorList>
    </citation>
    <scope>IDENTIFICATION</scope>
</reference>
<evidence type="ECO:0000256" key="2">
    <source>
        <dbReference type="SAM" id="Coils"/>
    </source>
</evidence>
<accession>A0A8I6RNC3</accession>
<proteinExistence type="predicted"/>
<dbReference type="PANTHER" id="PTHR32123">
    <property type="entry name" value="BICD FAMILY-LIKE CARGO ADAPTER"/>
    <property type="match status" value="1"/>
</dbReference>
<dbReference type="InterPro" id="IPR051149">
    <property type="entry name" value="Spindly/BICDR_Dynein_Adapter"/>
</dbReference>
<evidence type="ECO:0000256" key="1">
    <source>
        <dbReference type="ARBA" id="ARBA00023054"/>
    </source>
</evidence>
<organism evidence="4 5">
    <name type="scientific">Cimex lectularius</name>
    <name type="common">Bed bug</name>
    <name type="synonym">Acanthia lectularia</name>
    <dbReference type="NCBI Taxonomy" id="79782"/>
    <lineage>
        <taxon>Eukaryota</taxon>
        <taxon>Metazoa</taxon>
        <taxon>Ecdysozoa</taxon>
        <taxon>Arthropoda</taxon>
        <taxon>Hexapoda</taxon>
        <taxon>Insecta</taxon>
        <taxon>Pterygota</taxon>
        <taxon>Neoptera</taxon>
        <taxon>Paraneoptera</taxon>
        <taxon>Hemiptera</taxon>
        <taxon>Heteroptera</taxon>
        <taxon>Panheteroptera</taxon>
        <taxon>Cimicomorpha</taxon>
        <taxon>Cimicidae</taxon>
        <taxon>Cimex</taxon>
    </lineage>
</organism>
<dbReference type="KEGG" id="clec:106665846"/>
<dbReference type="GeneID" id="106665846"/>
<dbReference type="OrthoDB" id="9451547at2759"/>
<dbReference type="EnsemblMetazoa" id="XM_014392631.1">
    <property type="protein sequence ID" value="XP_014248117.1"/>
    <property type="gene ID" value="LOC106665846"/>
</dbReference>
<dbReference type="OMA" id="PRQFGQY"/>
<dbReference type="AlphaFoldDB" id="A0A8I6RNC3"/>
<evidence type="ECO:0000313" key="4">
    <source>
        <dbReference type="EnsemblMetazoa" id="XP_014248117.1"/>
    </source>
</evidence>
<keyword evidence="5" id="KW-1185">Reference proteome</keyword>
<protein>
    <recommendedName>
        <fullName evidence="6">Bicaudal D-related protein homolog</fullName>
    </recommendedName>
</protein>
<feature type="coiled-coil region" evidence="2">
    <location>
        <begin position="362"/>
        <end position="424"/>
    </location>
</feature>
<evidence type="ECO:0008006" key="6">
    <source>
        <dbReference type="Google" id="ProtNLM"/>
    </source>
</evidence>
<dbReference type="RefSeq" id="XP_014248117.1">
    <property type="nucleotide sequence ID" value="XM_014392631.1"/>
</dbReference>
<feature type="coiled-coil region" evidence="2">
    <location>
        <begin position="210"/>
        <end position="237"/>
    </location>
</feature>
<feature type="compositionally biased region" description="Polar residues" evidence="3">
    <location>
        <begin position="509"/>
        <end position="519"/>
    </location>
</feature>
<feature type="coiled-coil region" evidence="2">
    <location>
        <begin position="47"/>
        <end position="160"/>
    </location>
</feature>
<keyword evidence="1 2" id="KW-0175">Coiled coil</keyword>
<evidence type="ECO:0000256" key="3">
    <source>
        <dbReference type="SAM" id="MobiDB-lite"/>
    </source>
</evidence>
<name>A0A8I6RNC3_CIMLE</name>
<feature type="coiled-coil region" evidence="2">
    <location>
        <begin position="464"/>
        <end position="498"/>
    </location>
</feature>
<feature type="region of interest" description="Disordered" evidence="3">
    <location>
        <begin position="499"/>
        <end position="535"/>
    </location>
</feature>
<sequence length="535" mass="61694">MTREKMKPKYELEDYIYDVESRSLEPSADPEDVYAQLLQKDKDLILAAELGKALLEKNEELSRANEKLAEDYSQKLEVIEQDRHLLRRKLATTQAECETRLLELQADIRELQRVIGEKENSMKQVEKEKNALIVELTEQNQRLTAQIKESTKLEEQLTIQLQGMKDQASRRRTSLQDHQSSLEVLRDEICMMSEKKTELERRIVTMTQQRDTLTVALEEATDRIMFLERQLREQQMQMRVSHSELEELRSANGSLGEKLSQFGSPSGEERSLHSEMECDDSILPQGDEFHQLKVEIVSVYDRVRAVCHSLKQRAQQPIENGVRPDITVHQVKVGLLTTIIQELCDLVSDLSGGDYSTGSVCVTDLEVELHRAQETLDKMSKEMEAKTEELKRRADTIMELTSKLSVREAELEGTREERDQARNDLKTGNCSKDELIRKAWEVRDSAVARKNATQVELAKSRIDVMQANSQLMEAIQQKIELSQQLEQWQMDVQALLDEQMRRKLANPEQPVSGQNTPSSAEKKRPSRRLFGLFQR</sequence>
<evidence type="ECO:0000313" key="5">
    <source>
        <dbReference type="Proteomes" id="UP000494040"/>
    </source>
</evidence>
<dbReference type="Proteomes" id="UP000494040">
    <property type="component" value="Unassembled WGS sequence"/>
</dbReference>
<dbReference type="PANTHER" id="PTHR32123:SF13">
    <property type="entry name" value="BICAUDAL D-RELATED PROTEIN HOMOLOG"/>
    <property type="match status" value="1"/>
</dbReference>